<dbReference type="WBParaSite" id="SBAD_0000006301-mRNA-1">
    <property type="protein sequence ID" value="SBAD_0000006301-mRNA-1"/>
    <property type="gene ID" value="SBAD_0000006301"/>
</dbReference>
<organism evidence="3">
    <name type="scientific">Soboliphyme baturini</name>
    <dbReference type="NCBI Taxonomy" id="241478"/>
    <lineage>
        <taxon>Eukaryota</taxon>
        <taxon>Metazoa</taxon>
        <taxon>Ecdysozoa</taxon>
        <taxon>Nematoda</taxon>
        <taxon>Enoplea</taxon>
        <taxon>Dorylaimia</taxon>
        <taxon>Dioctophymatida</taxon>
        <taxon>Dioctophymatoidea</taxon>
        <taxon>Soboliphymatidae</taxon>
        <taxon>Soboliphyme</taxon>
    </lineage>
</organism>
<reference evidence="1 2" key="2">
    <citation type="submission" date="2018-11" db="EMBL/GenBank/DDBJ databases">
        <authorList>
            <consortium name="Pathogen Informatics"/>
        </authorList>
    </citation>
    <scope>NUCLEOTIDE SEQUENCE [LARGE SCALE GENOMIC DNA]</scope>
</reference>
<gene>
    <name evidence="1" type="ORF">SBAD_LOCUS55</name>
</gene>
<dbReference type="Proteomes" id="UP000270296">
    <property type="component" value="Unassembled WGS sequence"/>
</dbReference>
<reference evidence="3" key="1">
    <citation type="submission" date="2016-06" db="UniProtKB">
        <authorList>
            <consortium name="WormBaseParasite"/>
        </authorList>
    </citation>
    <scope>IDENTIFICATION</scope>
</reference>
<sequence>MAESVTTEVVARPQIYIPNEYLNRKMRLRGQERDEASRGRVCFPTAPLQRFNRLTSGQRVDSDRNRVCQGQIARPEAGVFDSDERNDVDFMCNSIITFQHQCFLHGLHFE</sequence>
<dbReference type="EMBL" id="UZAM01000064">
    <property type="protein sequence ID" value="VDO79064.1"/>
    <property type="molecule type" value="Genomic_DNA"/>
</dbReference>
<name>A0A183I8W2_9BILA</name>
<dbReference type="AlphaFoldDB" id="A0A183I8W2"/>
<evidence type="ECO:0000313" key="2">
    <source>
        <dbReference type="Proteomes" id="UP000270296"/>
    </source>
</evidence>
<protein>
    <submittedName>
        <fullName evidence="1 3">Uncharacterized protein</fullName>
    </submittedName>
</protein>
<keyword evidence="2" id="KW-1185">Reference proteome</keyword>
<evidence type="ECO:0000313" key="3">
    <source>
        <dbReference type="WBParaSite" id="SBAD_0000006301-mRNA-1"/>
    </source>
</evidence>
<evidence type="ECO:0000313" key="1">
    <source>
        <dbReference type="EMBL" id="VDO79064.1"/>
    </source>
</evidence>
<accession>A0A183I8W2</accession>
<proteinExistence type="predicted"/>